<proteinExistence type="predicted"/>
<evidence type="ECO:0008006" key="3">
    <source>
        <dbReference type="Google" id="ProtNLM"/>
    </source>
</evidence>
<dbReference type="Pfam" id="PF00353">
    <property type="entry name" value="HemolysinCabind"/>
    <property type="match status" value="1"/>
</dbReference>
<organism evidence="1 2">
    <name type="scientific">Actinomadura luzonensis</name>
    <dbReference type="NCBI Taxonomy" id="2805427"/>
    <lineage>
        <taxon>Bacteria</taxon>
        <taxon>Bacillati</taxon>
        <taxon>Actinomycetota</taxon>
        <taxon>Actinomycetes</taxon>
        <taxon>Streptosporangiales</taxon>
        <taxon>Thermomonosporaceae</taxon>
        <taxon>Actinomadura</taxon>
    </lineage>
</organism>
<gene>
    <name evidence="1" type="ORF">MF672_027640</name>
</gene>
<evidence type="ECO:0000313" key="1">
    <source>
        <dbReference type="EMBL" id="MCK2217536.1"/>
    </source>
</evidence>
<dbReference type="InterPro" id="IPR006311">
    <property type="entry name" value="TAT_signal"/>
</dbReference>
<keyword evidence="2" id="KW-1185">Reference proteome</keyword>
<dbReference type="InterPro" id="IPR001343">
    <property type="entry name" value="Hemolysn_Ca-bd"/>
</dbReference>
<dbReference type="EMBL" id="JAKRKC020000001">
    <property type="protein sequence ID" value="MCK2217536.1"/>
    <property type="molecule type" value="Genomic_DNA"/>
</dbReference>
<evidence type="ECO:0000313" key="2">
    <source>
        <dbReference type="Proteomes" id="UP001317259"/>
    </source>
</evidence>
<protein>
    <recommendedName>
        <fullName evidence="3">Calcium-binding protein</fullName>
    </recommendedName>
</protein>
<name>A0ABT0FYW2_9ACTN</name>
<sequence length="196" mass="19265">MRTTTTTQAGERRSRARVLRRHGVRAVTAGAALAASLLAVAGPAHAATGVSVSGGVLEVHAGAAADDIAVFVDTDGSLLVRNAGDTVTAGGPCVLVNANQADCPSAGVTTVAVTTGSGDDLVRNRTTLRSRVTLGPGADGFVGGLARDAVSGGDGDDRISGLGGDDLLLGDAGTDTATGGDGTDRCDAEFETTCES</sequence>
<reference evidence="1 2" key="1">
    <citation type="submission" date="2022-04" db="EMBL/GenBank/DDBJ databases">
        <title>Genome draft of Actinomadura sp. ATCC 31491.</title>
        <authorList>
            <person name="Shi X."/>
            <person name="Du Y."/>
        </authorList>
    </citation>
    <scope>NUCLEOTIDE SEQUENCE [LARGE SCALE GENOMIC DNA]</scope>
    <source>
        <strain evidence="1 2">ATCC 31491</strain>
    </source>
</reference>
<dbReference type="RefSeq" id="WP_242375866.1">
    <property type="nucleotide sequence ID" value="NZ_JAKRKC020000001.1"/>
</dbReference>
<dbReference type="Proteomes" id="UP001317259">
    <property type="component" value="Unassembled WGS sequence"/>
</dbReference>
<accession>A0ABT0FYW2</accession>
<dbReference type="PROSITE" id="PS51318">
    <property type="entry name" value="TAT"/>
    <property type="match status" value="1"/>
</dbReference>
<comment type="caution">
    <text evidence="1">The sequence shown here is derived from an EMBL/GenBank/DDBJ whole genome shotgun (WGS) entry which is preliminary data.</text>
</comment>